<name>A0A8X6U3E7_NEPPI</name>
<dbReference type="EMBL" id="BMAW01069813">
    <property type="protein sequence ID" value="GFT70739.1"/>
    <property type="molecule type" value="Genomic_DNA"/>
</dbReference>
<gene>
    <name evidence="1" type="ORF">NPIL_129021</name>
</gene>
<dbReference type="AlphaFoldDB" id="A0A8X6U3E7"/>
<keyword evidence="2" id="KW-1185">Reference proteome</keyword>
<evidence type="ECO:0000313" key="1">
    <source>
        <dbReference type="EMBL" id="GFT70739.1"/>
    </source>
</evidence>
<reference evidence="1" key="1">
    <citation type="submission" date="2020-08" db="EMBL/GenBank/DDBJ databases">
        <title>Multicomponent nature underlies the extraordinary mechanical properties of spider dragline silk.</title>
        <authorList>
            <person name="Kono N."/>
            <person name="Nakamura H."/>
            <person name="Mori M."/>
            <person name="Yoshida Y."/>
            <person name="Ohtoshi R."/>
            <person name="Malay A.D."/>
            <person name="Moran D.A.P."/>
            <person name="Tomita M."/>
            <person name="Numata K."/>
            <person name="Arakawa K."/>
        </authorList>
    </citation>
    <scope>NUCLEOTIDE SEQUENCE</scope>
</reference>
<protein>
    <submittedName>
        <fullName evidence="1">Uncharacterized protein</fullName>
    </submittedName>
</protein>
<comment type="caution">
    <text evidence="1">The sequence shown here is derived from an EMBL/GenBank/DDBJ whole genome shotgun (WGS) entry which is preliminary data.</text>
</comment>
<organism evidence="1 2">
    <name type="scientific">Nephila pilipes</name>
    <name type="common">Giant wood spider</name>
    <name type="synonym">Nephila maculata</name>
    <dbReference type="NCBI Taxonomy" id="299642"/>
    <lineage>
        <taxon>Eukaryota</taxon>
        <taxon>Metazoa</taxon>
        <taxon>Ecdysozoa</taxon>
        <taxon>Arthropoda</taxon>
        <taxon>Chelicerata</taxon>
        <taxon>Arachnida</taxon>
        <taxon>Araneae</taxon>
        <taxon>Araneomorphae</taxon>
        <taxon>Entelegynae</taxon>
        <taxon>Araneoidea</taxon>
        <taxon>Nephilidae</taxon>
        <taxon>Nephila</taxon>
    </lineage>
</organism>
<accession>A0A8X6U3E7</accession>
<sequence>MIKGDRRDIPVDLNLKINMATDVREKSIGEKLVSRESLVEEDRDKGYNGNRSLEIFQSQKTIIVNKSKVAVWSQGSGKR</sequence>
<dbReference type="Proteomes" id="UP000887013">
    <property type="component" value="Unassembled WGS sequence"/>
</dbReference>
<evidence type="ECO:0000313" key="2">
    <source>
        <dbReference type="Proteomes" id="UP000887013"/>
    </source>
</evidence>
<proteinExistence type="predicted"/>